<dbReference type="PANTHER" id="PTHR12835">
    <property type="entry name" value="BIOTIN PROTEIN LIGASE"/>
    <property type="match status" value="1"/>
</dbReference>
<proteinExistence type="predicted"/>
<dbReference type="Proteomes" id="UP000516349">
    <property type="component" value="Chromosome"/>
</dbReference>
<keyword evidence="3" id="KW-0067">ATP-binding</keyword>
<dbReference type="SUPFAM" id="SSF50037">
    <property type="entry name" value="C-terminal domain of transcriptional repressors"/>
    <property type="match status" value="1"/>
</dbReference>
<dbReference type="Pfam" id="PF03099">
    <property type="entry name" value="BPL_LplA_LipB"/>
    <property type="match status" value="1"/>
</dbReference>
<dbReference type="RefSeq" id="WP_203413111.1">
    <property type="nucleotide sequence ID" value="NZ_CP060244.1"/>
</dbReference>
<name>A0A7H1NSY2_9PROT</name>
<gene>
    <name evidence="8" type="primary">birA</name>
    <name evidence="8" type="ORF">JGUZn3_16740</name>
</gene>
<dbReference type="Gene3D" id="3.30.930.10">
    <property type="entry name" value="Bira Bifunctional Protein, Domain 2"/>
    <property type="match status" value="1"/>
</dbReference>
<evidence type="ECO:0000256" key="5">
    <source>
        <dbReference type="ARBA" id="ARBA00024227"/>
    </source>
</evidence>
<feature type="domain" description="BPL/LPL catalytic" evidence="7">
    <location>
        <begin position="4"/>
        <end position="188"/>
    </location>
</feature>
<evidence type="ECO:0000259" key="7">
    <source>
        <dbReference type="PROSITE" id="PS51733"/>
    </source>
</evidence>
<dbReference type="InterPro" id="IPR004408">
    <property type="entry name" value="Biotin_CoA_COase_ligase"/>
</dbReference>
<evidence type="ECO:0000256" key="1">
    <source>
        <dbReference type="ARBA" id="ARBA00022598"/>
    </source>
</evidence>
<dbReference type="GO" id="GO:0004077">
    <property type="term" value="F:biotin--[biotin carboxyl-carrier protein] ligase activity"/>
    <property type="evidence" value="ECO:0007669"/>
    <property type="project" value="UniProtKB-EC"/>
</dbReference>
<dbReference type="Gene3D" id="2.30.30.100">
    <property type="match status" value="1"/>
</dbReference>
<dbReference type="NCBIfam" id="TIGR00121">
    <property type="entry name" value="birA_ligase"/>
    <property type="match status" value="1"/>
</dbReference>
<dbReference type="PROSITE" id="PS51733">
    <property type="entry name" value="BPL_LPL_CATALYTIC"/>
    <property type="match status" value="1"/>
</dbReference>
<evidence type="ECO:0000256" key="4">
    <source>
        <dbReference type="ARBA" id="ARBA00023267"/>
    </source>
</evidence>
<dbReference type="InterPro" id="IPR008988">
    <property type="entry name" value="Transcriptional_repressor_C"/>
</dbReference>
<dbReference type="GO" id="GO:0005737">
    <property type="term" value="C:cytoplasm"/>
    <property type="evidence" value="ECO:0007669"/>
    <property type="project" value="TreeGrafter"/>
</dbReference>
<dbReference type="GO" id="GO:0005524">
    <property type="term" value="F:ATP binding"/>
    <property type="evidence" value="ECO:0007669"/>
    <property type="project" value="UniProtKB-KW"/>
</dbReference>
<dbReference type="InterPro" id="IPR003142">
    <property type="entry name" value="BPL_C"/>
</dbReference>
<evidence type="ECO:0000256" key="2">
    <source>
        <dbReference type="ARBA" id="ARBA00022741"/>
    </source>
</evidence>
<keyword evidence="4" id="KW-0092">Biotin</keyword>
<keyword evidence="1 8" id="KW-0436">Ligase</keyword>
<comment type="catalytic activity">
    <reaction evidence="6">
        <text>biotin + L-lysyl-[protein] + ATP = N(6)-biotinyl-L-lysyl-[protein] + AMP + diphosphate + H(+)</text>
        <dbReference type="Rhea" id="RHEA:11756"/>
        <dbReference type="Rhea" id="RHEA-COMP:9752"/>
        <dbReference type="Rhea" id="RHEA-COMP:10505"/>
        <dbReference type="ChEBI" id="CHEBI:15378"/>
        <dbReference type="ChEBI" id="CHEBI:29969"/>
        <dbReference type="ChEBI" id="CHEBI:30616"/>
        <dbReference type="ChEBI" id="CHEBI:33019"/>
        <dbReference type="ChEBI" id="CHEBI:57586"/>
        <dbReference type="ChEBI" id="CHEBI:83144"/>
        <dbReference type="ChEBI" id="CHEBI:456215"/>
        <dbReference type="EC" id="6.3.4.15"/>
    </reaction>
</comment>
<keyword evidence="2" id="KW-0547">Nucleotide-binding</keyword>
<dbReference type="InterPro" id="IPR045864">
    <property type="entry name" value="aa-tRNA-synth_II/BPL/LPL"/>
</dbReference>
<sequence length="252" mass="28770">MTIHHIVDWEWRLEHYQEVTSTSDLCKERARNGERSFLALLADRQTKGRGSRGRSWKSGEGNLALSLLIRPEQGLEKTPYIWPFLSAVVVYEALFSLTRLKGLQIKWPNDLLLDSKKLGGILIEQELSSQEPGKTEWLVIGFGVNLEQSPKNLGGKATSLRERNVSISVLELAYEILKKFSFFQKQLLEKGFSYILTIWMERSFPVGYPLAVKIKNVQYTGHFAGIDERGFLLLDQEGHIKEFSTGEVLLLE</sequence>
<keyword evidence="9" id="KW-1185">Reference proteome</keyword>
<dbReference type="InterPro" id="IPR004143">
    <property type="entry name" value="BPL_LPL_catalytic"/>
</dbReference>
<dbReference type="SUPFAM" id="SSF55681">
    <property type="entry name" value="Class II aaRS and biotin synthetases"/>
    <property type="match status" value="1"/>
</dbReference>
<dbReference type="EC" id="6.3.4.15" evidence="5"/>
<evidence type="ECO:0000313" key="9">
    <source>
        <dbReference type="Proteomes" id="UP000516349"/>
    </source>
</evidence>
<dbReference type="EMBL" id="CP060244">
    <property type="protein sequence ID" value="QNT78892.1"/>
    <property type="molecule type" value="Genomic_DNA"/>
</dbReference>
<dbReference type="PANTHER" id="PTHR12835:SF5">
    <property type="entry name" value="BIOTIN--PROTEIN LIGASE"/>
    <property type="match status" value="1"/>
</dbReference>
<dbReference type="AlphaFoldDB" id="A0A7H1NSY2"/>
<protein>
    <recommendedName>
        <fullName evidence="5">biotin--[biotin carboxyl-carrier protein] ligase</fullName>
        <ecNumber evidence="5">6.3.4.15</ecNumber>
    </recommendedName>
</protein>
<reference evidence="8 9" key="1">
    <citation type="submission" date="2020-08" db="EMBL/GenBank/DDBJ databases">
        <title>Complete genome sequence of Entomobacter blattae G55GP.</title>
        <authorList>
            <person name="Poehlein A."/>
            <person name="Guzman J."/>
            <person name="Daniel R."/>
            <person name="Vilcinskas A."/>
        </authorList>
    </citation>
    <scope>NUCLEOTIDE SEQUENCE [LARGE SCALE GENOMIC DNA]</scope>
    <source>
        <strain evidence="8 9">G55GP</strain>
    </source>
</reference>
<evidence type="ECO:0000256" key="3">
    <source>
        <dbReference type="ARBA" id="ARBA00022840"/>
    </source>
</evidence>
<dbReference type="CDD" id="cd16442">
    <property type="entry name" value="BPL"/>
    <property type="match status" value="1"/>
</dbReference>
<accession>A0A7H1NSY2</accession>
<dbReference type="Pfam" id="PF02237">
    <property type="entry name" value="BPL_C"/>
    <property type="match status" value="1"/>
</dbReference>
<organism evidence="8 9">
    <name type="scientific">Entomobacter blattae</name>
    <dbReference type="NCBI Taxonomy" id="2762277"/>
    <lineage>
        <taxon>Bacteria</taxon>
        <taxon>Pseudomonadati</taxon>
        <taxon>Pseudomonadota</taxon>
        <taxon>Alphaproteobacteria</taxon>
        <taxon>Acetobacterales</taxon>
        <taxon>Acetobacteraceae</taxon>
        <taxon>Entomobacter</taxon>
    </lineage>
</organism>
<dbReference type="KEGG" id="ebla:JGUZn3_16740"/>
<evidence type="ECO:0000256" key="6">
    <source>
        <dbReference type="ARBA" id="ARBA00047846"/>
    </source>
</evidence>
<evidence type="ECO:0000313" key="8">
    <source>
        <dbReference type="EMBL" id="QNT78892.1"/>
    </source>
</evidence>